<dbReference type="AlphaFoldDB" id="A0A3L8PQW0"/>
<dbReference type="SUPFAM" id="SSF53697">
    <property type="entry name" value="SIS domain"/>
    <property type="match status" value="1"/>
</dbReference>
<proteinExistence type="predicted"/>
<dbReference type="InterPro" id="IPR046348">
    <property type="entry name" value="SIS_dom_sf"/>
</dbReference>
<dbReference type="EMBL" id="RDBF01000002">
    <property type="protein sequence ID" value="RLV57023.1"/>
    <property type="molecule type" value="Genomic_DNA"/>
</dbReference>
<dbReference type="Pfam" id="PF01380">
    <property type="entry name" value="SIS"/>
    <property type="match status" value="2"/>
</dbReference>
<feature type="domain" description="SIS" evidence="2">
    <location>
        <begin position="29"/>
        <end position="175"/>
    </location>
</feature>
<dbReference type="InterPro" id="IPR035490">
    <property type="entry name" value="GlmS/FrlB_SIS"/>
</dbReference>
<feature type="domain" description="SIS" evidence="2">
    <location>
        <begin position="199"/>
        <end position="329"/>
    </location>
</feature>
<keyword evidence="4" id="KW-1185">Reference proteome</keyword>
<reference evidence="3 4" key="1">
    <citation type="submission" date="2018-10" db="EMBL/GenBank/DDBJ databases">
        <title>Aeromicrobium sp. 9W16Y-2 whole genome shotgun sequence.</title>
        <authorList>
            <person name="Li F."/>
        </authorList>
    </citation>
    <scope>NUCLEOTIDE SEQUENCE [LARGE SCALE GENOMIC DNA]</scope>
    <source>
        <strain evidence="3 4">9W16Y-2</strain>
    </source>
</reference>
<dbReference type="GO" id="GO:1901135">
    <property type="term" value="P:carbohydrate derivative metabolic process"/>
    <property type="evidence" value="ECO:0007669"/>
    <property type="project" value="InterPro"/>
</dbReference>
<dbReference type="PANTHER" id="PTHR10937:SF8">
    <property type="entry name" value="AMINOTRANSFERASE-RELATED"/>
    <property type="match status" value="1"/>
</dbReference>
<dbReference type="Proteomes" id="UP000282515">
    <property type="component" value="Unassembled WGS sequence"/>
</dbReference>
<accession>A0A3L8PQW0</accession>
<dbReference type="InterPro" id="IPR035466">
    <property type="entry name" value="GlmS/AgaS_SIS"/>
</dbReference>
<keyword evidence="1" id="KW-0677">Repeat</keyword>
<dbReference type="Gene3D" id="3.40.50.10490">
    <property type="entry name" value="Glucose-6-phosphate isomerase like protein, domain 1"/>
    <property type="match status" value="2"/>
</dbReference>
<evidence type="ECO:0000259" key="2">
    <source>
        <dbReference type="PROSITE" id="PS51464"/>
    </source>
</evidence>
<evidence type="ECO:0000256" key="1">
    <source>
        <dbReference type="ARBA" id="ARBA00022737"/>
    </source>
</evidence>
<evidence type="ECO:0000313" key="4">
    <source>
        <dbReference type="Proteomes" id="UP000282515"/>
    </source>
</evidence>
<sequence>MSQIGGAMRREMQEQPEALAAMAGRLPELIAELRAAGVQRRAGLAILARGSSDNASRVAGYSAQVRSGMPVSLLSPSVYTSFGQATERYGDWTVLAVSQSGQTPEIVNLAGRFREAGALVVGMTNDENSELAQTAGVHLALDVGPETAVPATKTVTAQMLAGAAVAAAVSDVELDPAALSALGDHAAAVLDDASGFDPIIEAITAAGNVAMVGRGYAAAAAFESALKLQETTGLMAHGFSTADFRHGPLRLAVGGTPVVGFAGSTRPDTDTTALLHELAGHAPTVLVGPRGGVAFSATEPELEAILATIRGQQLALGASLALGLDPDRPRGLSKVTMTE</sequence>
<protein>
    <submittedName>
        <fullName evidence="3">SIS domain-containing protein</fullName>
    </submittedName>
</protein>
<name>A0A3L8PQW0_9ACTN</name>
<dbReference type="CDD" id="cd05009">
    <property type="entry name" value="SIS_GlmS_GlmD_2"/>
    <property type="match status" value="1"/>
</dbReference>
<organism evidence="3 4">
    <name type="scientific">Aeromicrobium phragmitis</name>
    <dbReference type="NCBI Taxonomy" id="2478914"/>
    <lineage>
        <taxon>Bacteria</taxon>
        <taxon>Bacillati</taxon>
        <taxon>Actinomycetota</taxon>
        <taxon>Actinomycetes</taxon>
        <taxon>Propionibacteriales</taxon>
        <taxon>Nocardioidaceae</taxon>
        <taxon>Aeromicrobium</taxon>
    </lineage>
</organism>
<dbReference type="PROSITE" id="PS51464">
    <property type="entry name" value="SIS"/>
    <property type="match status" value="2"/>
</dbReference>
<dbReference type="RefSeq" id="WP_121793324.1">
    <property type="nucleotide sequence ID" value="NZ_RDBF01000002.1"/>
</dbReference>
<gene>
    <name evidence="3" type="ORF">D9V41_04485</name>
</gene>
<dbReference type="PANTHER" id="PTHR10937">
    <property type="entry name" value="GLUCOSAMINE--FRUCTOSE-6-PHOSPHATE AMINOTRANSFERASE, ISOMERIZING"/>
    <property type="match status" value="1"/>
</dbReference>
<dbReference type="InterPro" id="IPR001347">
    <property type="entry name" value="SIS_dom"/>
</dbReference>
<evidence type="ECO:0000313" key="3">
    <source>
        <dbReference type="EMBL" id="RLV57023.1"/>
    </source>
</evidence>
<dbReference type="OrthoDB" id="9761808at2"/>
<dbReference type="CDD" id="cd05008">
    <property type="entry name" value="SIS_GlmS_GlmD_1"/>
    <property type="match status" value="1"/>
</dbReference>
<comment type="caution">
    <text evidence="3">The sequence shown here is derived from an EMBL/GenBank/DDBJ whole genome shotgun (WGS) entry which is preliminary data.</text>
</comment>
<dbReference type="GO" id="GO:0097367">
    <property type="term" value="F:carbohydrate derivative binding"/>
    <property type="evidence" value="ECO:0007669"/>
    <property type="project" value="InterPro"/>
</dbReference>